<dbReference type="Proteomes" id="UP000787635">
    <property type="component" value="Unassembled WGS sequence"/>
</dbReference>
<dbReference type="PANTHER" id="PTHR24567:SF74">
    <property type="entry name" value="HTH-TYPE TRANSCRIPTIONAL REGULATOR ARCR"/>
    <property type="match status" value="1"/>
</dbReference>
<dbReference type="InterPro" id="IPR050397">
    <property type="entry name" value="Env_Response_Regulators"/>
</dbReference>
<keyword evidence="1" id="KW-0805">Transcription regulation</keyword>
<dbReference type="InterPro" id="IPR036390">
    <property type="entry name" value="WH_DNA-bd_sf"/>
</dbReference>
<evidence type="ECO:0000259" key="5">
    <source>
        <dbReference type="PROSITE" id="PS51063"/>
    </source>
</evidence>
<dbReference type="PANTHER" id="PTHR24567">
    <property type="entry name" value="CRP FAMILY TRANSCRIPTIONAL REGULATORY PROTEIN"/>
    <property type="match status" value="1"/>
</dbReference>
<dbReference type="Pfam" id="PF00027">
    <property type="entry name" value="cNMP_binding"/>
    <property type="match status" value="1"/>
</dbReference>
<dbReference type="InterPro" id="IPR014710">
    <property type="entry name" value="RmlC-like_jellyroll"/>
</dbReference>
<dbReference type="InterPro" id="IPR012318">
    <property type="entry name" value="HTH_CRP"/>
</dbReference>
<keyword evidence="2" id="KW-0238">DNA-binding</keyword>
<dbReference type="Pfam" id="PF13545">
    <property type="entry name" value="HTH_Crp_2"/>
    <property type="match status" value="1"/>
</dbReference>
<evidence type="ECO:0000256" key="1">
    <source>
        <dbReference type="ARBA" id="ARBA00023015"/>
    </source>
</evidence>
<evidence type="ECO:0000313" key="6">
    <source>
        <dbReference type="EMBL" id="NKC34049.1"/>
    </source>
</evidence>
<gene>
    <name evidence="6" type="ORF">HEQ75_24535</name>
</gene>
<dbReference type="SMART" id="SM00100">
    <property type="entry name" value="cNMP"/>
    <property type="match status" value="1"/>
</dbReference>
<keyword evidence="7" id="KW-1185">Reference proteome</keyword>
<evidence type="ECO:0000256" key="3">
    <source>
        <dbReference type="ARBA" id="ARBA00023163"/>
    </source>
</evidence>
<keyword evidence="3" id="KW-0804">Transcription</keyword>
<dbReference type="RefSeq" id="WP_168034768.1">
    <property type="nucleotide sequence ID" value="NZ_JAAVNE010000063.1"/>
</dbReference>
<feature type="domain" description="Cyclic nucleotide-binding" evidence="4">
    <location>
        <begin position="15"/>
        <end position="135"/>
    </location>
</feature>
<dbReference type="EMBL" id="JAAVNE010000063">
    <property type="protein sequence ID" value="NKC34049.1"/>
    <property type="molecule type" value="Genomic_DNA"/>
</dbReference>
<dbReference type="Gene3D" id="1.10.10.10">
    <property type="entry name" value="Winged helix-like DNA-binding domain superfamily/Winged helix DNA-binding domain"/>
    <property type="match status" value="1"/>
</dbReference>
<dbReference type="CDD" id="cd00038">
    <property type="entry name" value="CAP_ED"/>
    <property type="match status" value="1"/>
</dbReference>
<accession>A0ABX1E9X6</accession>
<dbReference type="PROSITE" id="PS51063">
    <property type="entry name" value="HTH_CRP_2"/>
    <property type="match status" value="1"/>
</dbReference>
<dbReference type="InterPro" id="IPR000595">
    <property type="entry name" value="cNMP-bd_dom"/>
</dbReference>
<name>A0ABX1E9X6_9PROT</name>
<dbReference type="PROSITE" id="PS50042">
    <property type="entry name" value="CNMP_BINDING_3"/>
    <property type="match status" value="1"/>
</dbReference>
<proteinExistence type="predicted"/>
<dbReference type="SUPFAM" id="SSF46785">
    <property type="entry name" value="Winged helix' DNA-binding domain"/>
    <property type="match status" value="1"/>
</dbReference>
<comment type="caution">
    <text evidence="6">The sequence shown here is derived from an EMBL/GenBank/DDBJ whole genome shotgun (WGS) entry which is preliminary data.</text>
</comment>
<dbReference type="Gene3D" id="2.60.120.10">
    <property type="entry name" value="Jelly Rolls"/>
    <property type="match status" value="1"/>
</dbReference>
<evidence type="ECO:0000259" key="4">
    <source>
        <dbReference type="PROSITE" id="PS50042"/>
    </source>
</evidence>
<evidence type="ECO:0000256" key="2">
    <source>
        <dbReference type="ARBA" id="ARBA00023125"/>
    </source>
</evidence>
<dbReference type="SUPFAM" id="SSF51206">
    <property type="entry name" value="cAMP-binding domain-like"/>
    <property type="match status" value="1"/>
</dbReference>
<sequence>MLTAEDWAILRTSAILRDLPPADLAALVDERSVRSIERGQVLFQQGDPARAFFLVLGGQVKLSRVNPGGDEAVVHIYGAGESFAEAAMFLGGRYPVAAEAVVPSRVMHIESDALRRKVAERPEIAFAMMASMSRHLKVLVDQIEKMKLLSADQRVAEFLLGLCGEKTGAVTLSLPHEKSLIANRLGMKPATFSRAIARIRDLGVEVTGNQASIRDTALVLAFVNRSAED</sequence>
<reference evidence="6 7" key="1">
    <citation type="submission" date="2020-03" db="EMBL/GenBank/DDBJ databases">
        <title>Roseomonas selenitidurans sp. nov. isolated from urban soil.</title>
        <authorList>
            <person name="Liu H."/>
        </authorList>
    </citation>
    <scope>NUCLEOTIDE SEQUENCE [LARGE SCALE GENOMIC DNA]</scope>
    <source>
        <strain evidence="6 7">BU-1</strain>
    </source>
</reference>
<feature type="domain" description="HTH crp-type" evidence="5">
    <location>
        <begin position="149"/>
        <end position="217"/>
    </location>
</feature>
<dbReference type="InterPro" id="IPR018490">
    <property type="entry name" value="cNMP-bd_dom_sf"/>
</dbReference>
<organism evidence="6 7">
    <name type="scientific">Falsiroseomonas selenitidurans</name>
    <dbReference type="NCBI Taxonomy" id="2716335"/>
    <lineage>
        <taxon>Bacteria</taxon>
        <taxon>Pseudomonadati</taxon>
        <taxon>Pseudomonadota</taxon>
        <taxon>Alphaproteobacteria</taxon>
        <taxon>Acetobacterales</taxon>
        <taxon>Roseomonadaceae</taxon>
        <taxon>Falsiroseomonas</taxon>
    </lineage>
</organism>
<protein>
    <submittedName>
        <fullName evidence="6">Crp/Fnr family transcriptional regulator</fullName>
    </submittedName>
</protein>
<evidence type="ECO:0000313" key="7">
    <source>
        <dbReference type="Proteomes" id="UP000787635"/>
    </source>
</evidence>
<dbReference type="InterPro" id="IPR036388">
    <property type="entry name" value="WH-like_DNA-bd_sf"/>
</dbReference>